<keyword evidence="3" id="KW-1185">Reference proteome</keyword>
<gene>
    <name evidence="2" type="ORF">HJG52_10495</name>
</gene>
<proteinExistence type="predicted"/>
<dbReference type="EMBL" id="JABEPQ010000002">
    <property type="protein sequence ID" value="NNM46435.1"/>
    <property type="molecule type" value="Genomic_DNA"/>
</dbReference>
<evidence type="ECO:0000256" key="1">
    <source>
        <dbReference type="SAM" id="Phobius"/>
    </source>
</evidence>
<keyword evidence="1" id="KW-1133">Transmembrane helix</keyword>
<protein>
    <submittedName>
        <fullName evidence="2">Uncharacterized protein</fullName>
    </submittedName>
</protein>
<keyword evidence="1" id="KW-0472">Membrane</keyword>
<evidence type="ECO:0000313" key="3">
    <source>
        <dbReference type="Proteomes" id="UP000588586"/>
    </source>
</evidence>
<feature type="transmembrane region" description="Helical" evidence="1">
    <location>
        <begin position="128"/>
        <end position="148"/>
    </location>
</feature>
<reference evidence="2 3" key="1">
    <citation type="submission" date="2020-04" db="EMBL/GenBank/DDBJ databases">
        <title>Knoellia sp. isolate from air conditioner.</title>
        <authorList>
            <person name="Chea S."/>
            <person name="Kim D.-U."/>
        </authorList>
    </citation>
    <scope>NUCLEOTIDE SEQUENCE [LARGE SCALE GENOMIC DNA]</scope>
    <source>
        <strain evidence="2 3">DB2414S</strain>
    </source>
</reference>
<name>A0A849HES5_9MICO</name>
<dbReference type="RefSeq" id="WP_171243538.1">
    <property type="nucleotide sequence ID" value="NZ_JABEPQ010000002.1"/>
</dbReference>
<evidence type="ECO:0000313" key="2">
    <source>
        <dbReference type="EMBL" id="NNM46435.1"/>
    </source>
</evidence>
<sequence length="153" mass="16012">MDHMTSQQAKAQLAAAQATEVTTTHDRRVHGLATAGFGVAMGAYVAVQRVVDGTSAETPLLAVYAIALLGLVTWQTRAARSVPRSSRLVGYVGLAGSFVLMMATIMWLNIRGTGRLGGVEGQPESWGVLLLAGVVIALPMLVAGVRILRGGTR</sequence>
<organism evidence="2 3">
    <name type="scientific">Knoellia koreensis</name>
    <dbReference type="NCBI Taxonomy" id="2730921"/>
    <lineage>
        <taxon>Bacteria</taxon>
        <taxon>Bacillati</taxon>
        <taxon>Actinomycetota</taxon>
        <taxon>Actinomycetes</taxon>
        <taxon>Micrococcales</taxon>
        <taxon>Intrasporangiaceae</taxon>
        <taxon>Knoellia</taxon>
    </lineage>
</organism>
<dbReference type="AlphaFoldDB" id="A0A849HES5"/>
<dbReference type="Proteomes" id="UP000588586">
    <property type="component" value="Unassembled WGS sequence"/>
</dbReference>
<feature type="transmembrane region" description="Helical" evidence="1">
    <location>
        <begin position="88"/>
        <end position="108"/>
    </location>
</feature>
<feature type="transmembrane region" description="Helical" evidence="1">
    <location>
        <begin position="59"/>
        <end position="76"/>
    </location>
</feature>
<comment type="caution">
    <text evidence="2">The sequence shown here is derived from an EMBL/GenBank/DDBJ whole genome shotgun (WGS) entry which is preliminary data.</text>
</comment>
<keyword evidence="1" id="KW-0812">Transmembrane</keyword>
<feature type="transmembrane region" description="Helical" evidence="1">
    <location>
        <begin position="29"/>
        <end position="47"/>
    </location>
</feature>
<accession>A0A849HES5</accession>